<dbReference type="PANTHER" id="PTHR13420:SF7">
    <property type="entry name" value="UPF0235 PROTEIN C15ORF40"/>
    <property type="match status" value="1"/>
</dbReference>
<keyword evidence="4" id="KW-1185">Reference proteome</keyword>
<name>A0A3B7MDI4_9CYAN</name>
<proteinExistence type="inferred from homology"/>
<dbReference type="KEGG" id="tsq:D3A95_02855"/>
<dbReference type="EMBL" id="CP032152">
    <property type="protein sequence ID" value="AXY67461.1"/>
    <property type="molecule type" value="Genomic_DNA"/>
</dbReference>
<comment type="similarity">
    <text evidence="1 2">Belongs to the UPF0235 family.</text>
</comment>
<dbReference type="Pfam" id="PF02594">
    <property type="entry name" value="DUF167"/>
    <property type="match status" value="1"/>
</dbReference>
<dbReference type="InterPro" id="IPR036591">
    <property type="entry name" value="YggU-like_sf"/>
</dbReference>
<dbReference type="GO" id="GO:0005737">
    <property type="term" value="C:cytoplasm"/>
    <property type="evidence" value="ECO:0007669"/>
    <property type="project" value="TreeGrafter"/>
</dbReference>
<dbReference type="NCBIfam" id="TIGR00251">
    <property type="entry name" value="DUF167 family protein"/>
    <property type="match status" value="1"/>
</dbReference>
<protein>
    <recommendedName>
        <fullName evidence="2">UPF0235 protein D3A95_02855</fullName>
    </recommendedName>
</protein>
<evidence type="ECO:0000256" key="2">
    <source>
        <dbReference type="HAMAP-Rule" id="MF_00634"/>
    </source>
</evidence>
<dbReference type="SUPFAM" id="SSF69786">
    <property type="entry name" value="YggU-like"/>
    <property type="match status" value="1"/>
</dbReference>
<dbReference type="PANTHER" id="PTHR13420">
    <property type="entry name" value="UPF0235 PROTEIN C15ORF40"/>
    <property type="match status" value="1"/>
</dbReference>
<dbReference type="SMART" id="SM01152">
    <property type="entry name" value="DUF167"/>
    <property type="match status" value="1"/>
</dbReference>
<dbReference type="HAMAP" id="MF_00634">
    <property type="entry name" value="UPF0235"/>
    <property type="match status" value="1"/>
</dbReference>
<dbReference type="RefSeq" id="WP_181496154.1">
    <property type="nucleotide sequence ID" value="NZ_CP032152.1"/>
</dbReference>
<evidence type="ECO:0000313" key="4">
    <source>
        <dbReference type="Proteomes" id="UP000261812"/>
    </source>
</evidence>
<organism evidence="3 4">
    <name type="scientific">Thermosynechococcus sichuanensis E542</name>
    <dbReference type="NCBI Taxonomy" id="2016101"/>
    <lineage>
        <taxon>Bacteria</taxon>
        <taxon>Bacillati</taxon>
        <taxon>Cyanobacteriota</taxon>
        <taxon>Cyanophyceae</taxon>
        <taxon>Acaryochloridales</taxon>
        <taxon>Thermosynechococcaceae</taxon>
        <taxon>Thermosynechococcus</taxon>
        <taxon>Thermosynechococcus sichuanensis</taxon>
    </lineage>
</organism>
<evidence type="ECO:0000313" key="3">
    <source>
        <dbReference type="EMBL" id="AXY67461.1"/>
    </source>
</evidence>
<dbReference type="Proteomes" id="UP000261812">
    <property type="component" value="Chromosome"/>
</dbReference>
<accession>A0A3B7MDI4</accession>
<dbReference type="AlphaFoldDB" id="A0A3B7MDI4"/>
<reference evidence="4" key="1">
    <citation type="submission" date="2018-09" db="EMBL/GenBank/DDBJ databases">
        <title>Complete genome sequence of thermophilic cyanobacteria strain Thermosynechococcus elongatus PKUAC-SCTE542.</title>
        <authorList>
            <person name="Liang Y."/>
            <person name="Tang J."/>
            <person name="Daroch M."/>
        </authorList>
    </citation>
    <scope>NUCLEOTIDE SEQUENCE [LARGE SCALE GENOMIC DNA]</scope>
    <source>
        <strain evidence="4">E542</strain>
    </source>
</reference>
<sequence length="74" mass="7983">MSKKHVIVKPNARQSAVSVSPDGQLVVAVRAPASDGKANQELIAVLAGYFQVPKSRIQLVKGHTSRHKVIELLD</sequence>
<dbReference type="Gene3D" id="3.30.1200.10">
    <property type="entry name" value="YggU-like"/>
    <property type="match status" value="1"/>
</dbReference>
<gene>
    <name evidence="3" type="ORF">D3A95_02855</name>
</gene>
<dbReference type="InterPro" id="IPR003746">
    <property type="entry name" value="DUF167"/>
</dbReference>
<evidence type="ECO:0000256" key="1">
    <source>
        <dbReference type="ARBA" id="ARBA00010364"/>
    </source>
</evidence>